<organism evidence="1">
    <name type="scientific">marine metagenome</name>
    <dbReference type="NCBI Taxonomy" id="408172"/>
    <lineage>
        <taxon>unclassified sequences</taxon>
        <taxon>metagenomes</taxon>
        <taxon>ecological metagenomes</taxon>
    </lineage>
</organism>
<gene>
    <name evidence="1" type="ORF">METZ01_LOCUS173809</name>
</gene>
<dbReference type="AlphaFoldDB" id="A0A382C4C8"/>
<name>A0A382C4C8_9ZZZZ</name>
<protein>
    <submittedName>
        <fullName evidence="1">Uncharacterized protein</fullName>
    </submittedName>
</protein>
<proteinExistence type="predicted"/>
<dbReference type="EMBL" id="UINC01032764">
    <property type="protein sequence ID" value="SVB20955.1"/>
    <property type="molecule type" value="Genomic_DNA"/>
</dbReference>
<accession>A0A382C4C8</accession>
<evidence type="ECO:0000313" key="1">
    <source>
        <dbReference type="EMBL" id="SVB20955.1"/>
    </source>
</evidence>
<reference evidence="1" key="1">
    <citation type="submission" date="2018-05" db="EMBL/GenBank/DDBJ databases">
        <authorList>
            <person name="Lanie J.A."/>
            <person name="Ng W.-L."/>
            <person name="Kazmierczak K.M."/>
            <person name="Andrzejewski T.M."/>
            <person name="Davidsen T.M."/>
            <person name="Wayne K.J."/>
            <person name="Tettelin H."/>
            <person name="Glass J.I."/>
            <person name="Rusch D."/>
            <person name="Podicherti R."/>
            <person name="Tsui H.-C.T."/>
            <person name="Winkler M.E."/>
        </authorList>
    </citation>
    <scope>NUCLEOTIDE SEQUENCE</scope>
</reference>
<sequence length="38" mass="4272">MASIQCIVLWDFVIVQPFFEASILERLIGTSEILACNT</sequence>